<feature type="domain" description="Transposase IS204/IS1001/IS1096/IS1165 DDE" evidence="1">
    <location>
        <begin position="2"/>
        <end position="59"/>
    </location>
</feature>
<protein>
    <submittedName>
        <fullName evidence="2">Transposase</fullName>
    </submittedName>
</protein>
<sequence length="66" mass="8182">MNTAYLLKESFGQLWDYEREGWARRFFENWRASLKWQRLKPYEKFAEMIEQHWDGIASLQQKALVR</sequence>
<evidence type="ECO:0000313" key="2">
    <source>
        <dbReference type="EMBL" id="MBK7423123.1"/>
    </source>
</evidence>
<dbReference type="InterPro" id="IPR002560">
    <property type="entry name" value="Transposase_DDE"/>
</dbReference>
<dbReference type="Pfam" id="PF01610">
    <property type="entry name" value="DDE_Tnp_ISL3"/>
    <property type="match status" value="1"/>
</dbReference>
<proteinExistence type="predicted"/>
<evidence type="ECO:0000259" key="1">
    <source>
        <dbReference type="Pfam" id="PF01610"/>
    </source>
</evidence>
<gene>
    <name evidence="2" type="ORF">IPJ48_08515</name>
</gene>
<evidence type="ECO:0000313" key="3">
    <source>
        <dbReference type="Proteomes" id="UP000886602"/>
    </source>
</evidence>
<dbReference type="AlphaFoldDB" id="A0A9D7I8H4"/>
<reference evidence="2" key="1">
    <citation type="submission" date="2020-10" db="EMBL/GenBank/DDBJ databases">
        <title>Connecting structure to function with the recovery of over 1000 high-quality activated sludge metagenome-assembled genomes encoding full-length rRNA genes using long-read sequencing.</title>
        <authorList>
            <person name="Singleton C.M."/>
            <person name="Petriglieri F."/>
            <person name="Kristensen J.M."/>
            <person name="Kirkegaard R.H."/>
            <person name="Michaelsen T.Y."/>
            <person name="Andersen M.H."/>
            <person name="Karst S.M."/>
            <person name="Dueholm M.S."/>
            <person name="Nielsen P.H."/>
            <person name="Albertsen M."/>
        </authorList>
    </citation>
    <scope>NUCLEOTIDE SEQUENCE</scope>
    <source>
        <strain evidence="2">EsbW_18-Q3-R4-48_MAXAC.044</strain>
    </source>
</reference>
<organism evidence="2 3">
    <name type="scientific">Candidatus Propionivibrio dominans</name>
    <dbReference type="NCBI Taxonomy" id="2954373"/>
    <lineage>
        <taxon>Bacteria</taxon>
        <taxon>Pseudomonadati</taxon>
        <taxon>Pseudomonadota</taxon>
        <taxon>Betaproteobacteria</taxon>
        <taxon>Rhodocyclales</taxon>
        <taxon>Rhodocyclaceae</taxon>
        <taxon>Propionivibrio</taxon>
    </lineage>
</organism>
<dbReference type="EMBL" id="JADJNC010000011">
    <property type="protein sequence ID" value="MBK7423123.1"/>
    <property type="molecule type" value="Genomic_DNA"/>
</dbReference>
<comment type="caution">
    <text evidence="2">The sequence shown here is derived from an EMBL/GenBank/DDBJ whole genome shotgun (WGS) entry which is preliminary data.</text>
</comment>
<accession>A0A9D7I8H4</accession>
<name>A0A9D7I8H4_9RHOO</name>
<dbReference type="Proteomes" id="UP000886602">
    <property type="component" value="Unassembled WGS sequence"/>
</dbReference>